<dbReference type="KEGG" id="slia:HA039_12560"/>
<name>A0A6G9H8I8_9ACTN</name>
<dbReference type="AlphaFoldDB" id="A0A6G9H8I8"/>
<keyword evidence="5" id="KW-1185">Reference proteome</keyword>
<dbReference type="GO" id="GO:0006144">
    <property type="term" value="P:purine nucleobase metabolic process"/>
    <property type="evidence" value="ECO:0007669"/>
    <property type="project" value="UniProtKB-KW"/>
</dbReference>
<evidence type="ECO:0000259" key="3">
    <source>
        <dbReference type="Pfam" id="PF09349"/>
    </source>
</evidence>
<evidence type="ECO:0000313" key="5">
    <source>
        <dbReference type="Proteomes" id="UP000501179"/>
    </source>
</evidence>
<dbReference type="RefSeq" id="WP_167036695.1">
    <property type="nucleotide sequence ID" value="NZ_CP050177.1"/>
</dbReference>
<dbReference type="InterPro" id="IPR018020">
    <property type="entry name" value="OHCU_decarboxylase"/>
</dbReference>
<dbReference type="Pfam" id="PF09349">
    <property type="entry name" value="OHCU_decarbox"/>
    <property type="match status" value="2"/>
</dbReference>
<organism evidence="4 5">
    <name type="scientific">Streptomyces liangshanensis</name>
    <dbReference type="NCBI Taxonomy" id="2717324"/>
    <lineage>
        <taxon>Bacteria</taxon>
        <taxon>Bacillati</taxon>
        <taxon>Actinomycetota</taxon>
        <taxon>Actinomycetes</taxon>
        <taxon>Kitasatosporales</taxon>
        <taxon>Streptomycetaceae</taxon>
        <taxon>Streptomyces</taxon>
    </lineage>
</organism>
<dbReference type="Proteomes" id="UP000501179">
    <property type="component" value="Chromosome"/>
</dbReference>
<accession>A0A6G9H8I8</accession>
<evidence type="ECO:0000313" key="4">
    <source>
        <dbReference type="EMBL" id="QIQ06865.1"/>
    </source>
</evidence>
<dbReference type="EMBL" id="CP050177">
    <property type="protein sequence ID" value="QIQ06865.1"/>
    <property type="molecule type" value="Genomic_DNA"/>
</dbReference>
<keyword evidence="1" id="KW-0659">Purine metabolism</keyword>
<dbReference type="InterPro" id="IPR018247">
    <property type="entry name" value="EF_Hand_1_Ca_BS"/>
</dbReference>
<evidence type="ECO:0000256" key="1">
    <source>
        <dbReference type="ARBA" id="ARBA00022631"/>
    </source>
</evidence>
<protein>
    <submittedName>
        <fullName evidence="4">2-oxo-4-hydroxy-4-carboxy-5-ureidoimidazoline decarboxylase</fullName>
    </submittedName>
</protein>
<dbReference type="SUPFAM" id="SSF158694">
    <property type="entry name" value="UraD-Like"/>
    <property type="match status" value="1"/>
</dbReference>
<dbReference type="NCBIfam" id="NF010372">
    <property type="entry name" value="PRK13798.1"/>
    <property type="match status" value="1"/>
</dbReference>
<feature type="domain" description="Oxo-4-hydroxy-4-carboxy-5-ureidoimidazoline decarboxylase" evidence="3">
    <location>
        <begin position="84"/>
        <end position="155"/>
    </location>
</feature>
<dbReference type="Gene3D" id="1.10.3330.10">
    <property type="entry name" value="Oxo-4-hydroxy-4-carboxy-5-ureidoimidazoline decarboxylase"/>
    <property type="match status" value="2"/>
</dbReference>
<sequence>MSSASHAGPRDDLHRFNTAPARDAEAALLTCCGNRRWAQRLAAHRPYPDLDALFAAADEASYDLSHADLTEALAAESSPGPLHSAPPAARTALRAAHAAYESSFGHAFVISLDGYAPEERLDQVLSGIRTRLSHDPDHERAVSADELRRVVRSRIAALIAGPRESSEKVHTVSNNSACPDSPSVAV</sequence>
<dbReference type="PROSITE" id="PS00018">
    <property type="entry name" value="EF_HAND_1"/>
    <property type="match status" value="1"/>
</dbReference>
<dbReference type="InterPro" id="IPR036778">
    <property type="entry name" value="OHCU_decarboxylase_sf"/>
</dbReference>
<feature type="domain" description="Oxo-4-hydroxy-4-carboxy-5-ureidoimidazoline decarboxylase" evidence="3">
    <location>
        <begin position="17"/>
        <end position="75"/>
    </location>
</feature>
<gene>
    <name evidence="4" type="ORF">HA039_12560</name>
</gene>
<reference evidence="4 5" key="1">
    <citation type="submission" date="2020-03" db="EMBL/GenBank/DDBJ databases">
        <title>A novel species.</title>
        <authorList>
            <person name="Gao J."/>
        </authorList>
    </citation>
    <scope>NUCLEOTIDE SEQUENCE [LARGE SCALE GENOMIC DNA]</scope>
    <source>
        <strain evidence="4 5">QMT-12</strain>
    </source>
</reference>
<evidence type="ECO:0000256" key="2">
    <source>
        <dbReference type="SAM" id="MobiDB-lite"/>
    </source>
</evidence>
<feature type="region of interest" description="Disordered" evidence="2">
    <location>
        <begin position="162"/>
        <end position="186"/>
    </location>
</feature>
<proteinExistence type="predicted"/>